<dbReference type="PANTHER" id="PTHR31727">
    <property type="entry name" value="OLEOYL-ACYL CARRIER PROTEIN THIOESTERASE 1, CHLOROPLASTIC"/>
    <property type="match status" value="1"/>
</dbReference>
<keyword evidence="5" id="KW-0809">Transit peptide</keyword>
<dbReference type="PANTHER" id="PTHR31727:SF6">
    <property type="entry name" value="OLEOYL-ACYL CARRIER PROTEIN THIOESTERASE 1, CHLOROPLASTIC"/>
    <property type="match status" value="1"/>
</dbReference>
<dbReference type="AlphaFoldDB" id="A0A5A8F8S7"/>
<evidence type="ECO:0008006" key="12">
    <source>
        <dbReference type="Google" id="ProtNLM"/>
    </source>
</evidence>
<dbReference type="RefSeq" id="WP_149265712.1">
    <property type="nucleotide sequence ID" value="NZ_VFJB01000003.1"/>
</dbReference>
<feature type="domain" description="Acyl-ACP thioesterase-like C-terminal" evidence="9">
    <location>
        <begin position="151"/>
        <end position="205"/>
    </location>
</feature>
<reference evidence="10 11" key="1">
    <citation type="submission" date="2019-06" db="EMBL/GenBank/DDBJ databases">
        <title>Genomic insights into carbon and energy metabolism of Deferribacter autotrophicus revealed new metabolic traits in the phylum Deferribacteres.</title>
        <authorList>
            <person name="Slobodkin A.I."/>
            <person name="Slobodkina G.B."/>
            <person name="Allioux M."/>
            <person name="Alain K."/>
            <person name="Jebbar M."/>
            <person name="Shadrin V."/>
            <person name="Kublanov I.V."/>
            <person name="Toshchakov S.V."/>
            <person name="Bonch-Osmolovskaya E.A."/>
        </authorList>
    </citation>
    <scope>NUCLEOTIDE SEQUENCE [LARGE SCALE GENOMIC DNA]</scope>
    <source>
        <strain evidence="10 11">SL50</strain>
    </source>
</reference>
<evidence type="ECO:0000259" key="8">
    <source>
        <dbReference type="Pfam" id="PF01643"/>
    </source>
</evidence>
<dbReference type="Gene3D" id="3.10.129.10">
    <property type="entry name" value="Hotdog Thioesterase"/>
    <property type="match status" value="1"/>
</dbReference>
<evidence type="ECO:0000256" key="7">
    <source>
        <dbReference type="ARBA" id="ARBA00023160"/>
    </source>
</evidence>
<dbReference type="GO" id="GO:0016297">
    <property type="term" value="F:fatty acyl-[ACP] hydrolase activity"/>
    <property type="evidence" value="ECO:0007669"/>
    <property type="project" value="InterPro"/>
</dbReference>
<dbReference type="InterPro" id="IPR045023">
    <property type="entry name" value="FATA/B"/>
</dbReference>
<dbReference type="InterPro" id="IPR049427">
    <property type="entry name" value="Acyl-ACP_TE_C"/>
</dbReference>
<evidence type="ECO:0000256" key="3">
    <source>
        <dbReference type="ARBA" id="ARBA00022801"/>
    </source>
</evidence>
<dbReference type="Pfam" id="PF20791">
    <property type="entry name" value="Acyl-ACP_TE_C"/>
    <property type="match status" value="1"/>
</dbReference>
<evidence type="ECO:0000313" key="11">
    <source>
        <dbReference type="Proteomes" id="UP000322876"/>
    </source>
</evidence>
<gene>
    <name evidence="10" type="ORF">FHQ18_03110</name>
</gene>
<dbReference type="Pfam" id="PF01643">
    <property type="entry name" value="Acyl-ACP_TE"/>
    <property type="match status" value="1"/>
</dbReference>
<protein>
    <recommendedName>
        <fullName evidence="12">Acyl-ACP thioesterase</fullName>
    </recommendedName>
</protein>
<keyword evidence="11" id="KW-1185">Reference proteome</keyword>
<evidence type="ECO:0000259" key="9">
    <source>
        <dbReference type="Pfam" id="PF20791"/>
    </source>
</evidence>
<dbReference type="CDD" id="cd00586">
    <property type="entry name" value="4HBT"/>
    <property type="match status" value="1"/>
</dbReference>
<dbReference type="SUPFAM" id="SSF54637">
    <property type="entry name" value="Thioesterase/thiol ester dehydrase-isomerase"/>
    <property type="match status" value="2"/>
</dbReference>
<keyword evidence="7" id="KW-0275">Fatty acid biosynthesis</keyword>
<evidence type="ECO:0000256" key="5">
    <source>
        <dbReference type="ARBA" id="ARBA00022946"/>
    </source>
</evidence>
<evidence type="ECO:0000313" key="10">
    <source>
        <dbReference type="EMBL" id="KAA0258952.1"/>
    </source>
</evidence>
<dbReference type="EMBL" id="VFJB01000003">
    <property type="protein sequence ID" value="KAA0258952.1"/>
    <property type="molecule type" value="Genomic_DNA"/>
</dbReference>
<name>A0A5A8F8S7_9BACT</name>
<evidence type="ECO:0000256" key="1">
    <source>
        <dbReference type="ARBA" id="ARBA00006500"/>
    </source>
</evidence>
<evidence type="ECO:0000256" key="2">
    <source>
        <dbReference type="ARBA" id="ARBA00022516"/>
    </source>
</evidence>
<sequence>MKFKANAIINSYDVDFKSELTINAIAKYFQLAAINHSNKVGYTNGFFTESGFTWILNRLHIKIFEYPVYMDNIDITTWSKGARGFFAFRDFILEKAGKKCVVGSSVWLLIDVKNKRPVKVKDEIVERYTVEDEDAFNSDIRRYKPDKIEKVDSIIEYQLRYKDYDINGHVNNSVYFELIEDAIYREYNKKITEIKICYLKEINQHFRNVYVQLRNKENSLHYSICQKDTVFASGEAIVA</sequence>
<keyword evidence="3" id="KW-0378">Hydrolase</keyword>
<evidence type="ECO:0000256" key="4">
    <source>
        <dbReference type="ARBA" id="ARBA00022832"/>
    </source>
</evidence>
<keyword evidence="6" id="KW-0443">Lipid metabolism</keyword>
<dbReference type="Proteomes" id="UP000322876">
    <property type="component" value="Unassembled WGS sequence"/>
</dbReference>
<keyword evidence="2" id="KW-0444">Lipid biosynthesis</keyword>
<accession>A0A5A8F8S7</accession>
<comment type="similarity">
    <text evidence="1">Belongs to the acyl-ACP thioesterase family.</text>
</comment>
<keyword evidence="4" id="KW-0276">Fatty acid metabolism</keyword>
<evidence type="ECO:0000256" key="6">
    <source>
        <dbReference type="ARBA" id="ARBA00023098"/>
    </source>
</evidence>
<dbReference type="GO" id="GO:0000036">
    <property type="term" value="F:acyl carrier activity"/>
    <property type="evidence" value="ECO:0007669"/>
    <property type="project" value="TreeGrafter"/>
</dbReference>
<comment type="caution">
    <text evidence="10">The sequence shown here is derived from an EMBL/GenBank/DDBJ whole genome shotgun (WGS) entry which is preliminary data.</text>
</comment>
<organism evidence="10 11">
    <name type="scientific">Deferribacter autotrophicus</name>
    <dbReference type="NCBI Taxonomy" id="500465"/>
    <lineage>
        <taxon>Bacteria</taxon>
        <taxon>Pseudomonadati</taxon>
        <taxon>Deferribacterota</taxon>
        <taxon>Deferribacteres</taxon>
        <taxon>Deferribacterales</taxon>
        <taxon>Deferribacteraceae</taxon>
        <taxon>Deferribacter</taxon>
    </lineage>
</organism>
<dbReference type="InterPro" id="IPR002864">
    <property type="entry name" value="Acyl-ACP_thioesterase_NHD"/>
</dbReference>
<feature type="domain" description="Acyl-ACP thioesterase N-terminal hotdog" evidence="8">
    <location>
        <begin position="2"/>
        <end position="128"/>
    </location>
</feature>
<proteinExistence type="inferred from homology"/>
<dbReference type="OrthoDB" id="9801517at2"/>
<dbReference type="InterPro" id="IPR029069">
    <property type="entry name" value="HotDog_dom_sf"/>
</dbReference>